<dbReference type="InterPro" id="IPR013096">
    <property type="entry name" value="Cupin_2"/>
</dbReference>
<evidence type="ECO:0000259" key="1">
    <source>
        <dbReference type="Pfam" id="PF07883"/>
    </source>
</evidence>
<dbReference type="InterPro" id="IPR052535">
    <property type="entry name" value="Bacilysin_H2HPP_isomerase"/>
</dbReference>
<dbReference type="Pfam" id="PF07883">
    <property type="entry name" value="Cupin_2"/>
    <property type="match status" value="1"/>
</dbReference>
<dbReference type="Proteomes" id="UP000218327">
    <property type="component" value="Unassembled WGS sequence"/>
</dbReference>
<dbReference type="SUPFAM" id="SSF51182">
    <property type="entry name" value="RmlC-like cupins"/>
    <property type="match status" value="1"/>
</dbReference>
<name>A0A2A5ADR5_9GAMM</name>
<comment type="caution">
    <text evidence="2">The sequence shown here is derived from an EMBL/GenBank/DDBJ whole genome shotgun (WGS) entry which is preliminary data.</text>
</comment>
<gene>
    <name evidence="2" type="ORF">COA96_17745</name>
</gene>
<dbReference type="Gene3D" id="2.60.120.10">
    <property type="entry name" value="Jelly Rolls"/>
    <property type="match status" value="1"/>
</dbReference>
<organism evidence="2 3">
    <name type="scientific">SAR86 cluster bacterium</name>
    <dbReference type="NCBI Taxonomy" id="2030880"/>
    <lineage>
        <taxon>Bacteria</taxon>
        <taxon>Pseudomonadati</taxon>
        <taxon>Pseudomonadota</taxon>
        <taxon>Gammaproteobacteria</taxon>
        <taxon>SAR86 cluster</taxon>
    </lineage>
</organism>
<evidence type="ECO:0000313" key="3">
    <source>
        <dbReference type="Proteomes" id="UP000218327"/>
    </source>
</evidence>
<accession>A0A2A5ADR5</accession>
<proteinExistence type="predicted"/>
<dbReference type="InterPro" id="IPR011051">
    <property type="entry name" value="RmlC_Cupin_sf"/>
</dbReference>
<dbReference type="PANTHER" id="PTHR40112:SF1">
    <property type="entry name" value="H2HPP ISOMERASE"/>
    <property type="match status" value="1"/>
</dbReference>
<dbReference type="InterPro" id="IPR014710">
    <property type="entry name" value="RmlC-like_jellyroll"/>
</dbReference>
<reference evidence="3" key="1">
    <citation type="submission" date="2017-08" db="EMBL/GenBank/DDBJ databases">
        <title>A dynamic microbial community with high functional redundancy inhabits the cold, oxic subseafloor aquifer.</title>
        <authorList>
            <person name="Tully B.J."/>
            <person name="Wheat C.G."/>
            <person name="Glazer B.T."/>
            <person name="Huber J.A."/>
        </authorList>
    </citation>
    <scope>NUCLEOTIDE SEQUENCE [LARGE SCALE GENOMIC DNA]</scope>
</reference>
<dbReference type="EMBL" id="NVVJ01000107">
    <property type="protein sequence ID" value="PCJ17405.1"/>
    <property type="molecule type" value="Genomic_DNA"/>
</dbReference>
<sequence>MALTDYYPELIRNLPEFKGRFEARKLEAKNCDVLFASYPAGTVIEPHRHATDNVGVITRGKLLLTIDGNTSVIGAGDWYHVPAEVEHSAEFKKDTAEIEFWFKD</sequence>
<protein>
    <submittedName>
        <fullName evidence="2">Cupin</fullName>
    </submittedName>
</protein>
<evidence type="ECO:0000313" key="2">
    <source>
        <dbReference type="EMBL" id="PCJ17405.1"/>
    </source>
</evidence>
<dbReference type="PANTHER" id="PTHR40112">
    <property type="entry name" value="H2HPP ISOMERASE"/>
    <property type="match status" value="1"/>
</dbReference>
<dbReference type="AlphaFoldDB" id="A0A2A5ADR5"/>
<feature type="domain" description="Cupin type-2" evidence="1">
    <location>
        <begin position="36"/>
        <end position="95"/>
    </location>
</feature>